<comment type="subcellular location">
    <subcellularLocation>
        <location evidence="1">Nucleus</location>
    </subcellularLocation>
</comment>
<dbReference type="KEGG" id="jcu:105643674"/>
<reference evidence="6" key="2">
    <citation type="submission" date="2014-08" db="EMBL/GenBank/DDBJ databases">
        <title>Genome-wide identification of GRAS genes in physic nut (Jatropha curcas L.).</title>
        <authorList>
            <person name="Wu Z."/>
        </authorList>
    </citation>
    <scope>NUCLEOTIDE SEQUENCE</scope>
</reference>
<organism evidence="7 8">
    <name type="scientific">Jatropha curcas</name>
    <name type="common">Barbados nut</name>
    <dbReference type="NCBI Taxonomy" id="180498"/>
    <lineage>
        <taxon>Eukaryota</taxon>
        <taxon>Viridiplantae</taxon>
        <taxon>Streptophyta</taxon>
        <taxon>Embryophyta</taxon>
        <taxon>Tracheophyta</taxon>
        <taxon>Spermatophyta</taxon>
        <taxon>Magnoliopsida</taxon>
        <taxon>eudicotyledons</taxon>
        <taxon>Gunneridae</taxon>
        <taxon>Pentapetalae</taxon>
        <taxon>rosids</taxon>
        <taxon>fabids</taxon>
        <taxon>Malpighiales</taxon>
        <taxon>Euphorbiaceae</taxon>
        <taxon>Crotonoideae</taxon>
        <taxon>Jatropheae</taxon>
        <taxon>Jatropha</taxon>
    </lineage>
</organism>
<evidence type="ECO:0000313" key="6">
    <source>
        <dbReference type="EMBL" id="AMR43780.1"/>
    </source>
</evidence>
<evidence type="ECO:0000256" key="3">
    <source>
        <dbReference type="ARBA" id="ARBA00023163"/>
    </source>
</evidence>
<dbReference type="InterPro" id="IPR005202">
    <property type="entry name" value="TF_GRAS"/>
</dbReference>
<dbReference type="STRING" id="180498.A0A067K7V9"/>
<dbReference type="EMBL" id="KK914794">
    <property type="protein sequence ID" value="KDP27904.1"/>
    <property type="molecule type" value="Genomic_DNA"/>
</dbReference>
<keyword evidence="4" id="KW-0539">Nucleus</keyword>
<dbReference type="Pfam" id="PF03514">
    <property type="entry name" value="GRAS"/>
    <property type="match status" value="1"/>
</dbReference>
<gene>
    <name evidence="6" type="primary">GRAS38</name>
    <name evidence="7" type="ORF">JCGZ_18984</name>
</gene>
<comment type="similarity">
    <text evidence="5">Belongs to the GRAS family.</text>
</comment>
<evidence type="ECO:0000256" key="2">
    <source>
        <dbReference type="ARBA" id="ARBA00023015"/>
    </source>
</evidence>
<evidence type="ECO:0000313" key="7">
    <source>
        <dbReference type="EMBL" id="KDP27904.1"/>
    </source>
</evidence>
<keyword evidence="3" id="KW-0804">Transcription</keyword>
<dbReference type="GeneID" id="105643674"/>
<reference evidence="7 8" key="1">
    <citation type="journal article" date="2014" name="PLoS ONE">
        <title>Global Analysis of Gene Expression Profiles in Physic Nut (Jatropha curcas L.) Seedlings Exposed to Salt Stress.</title>
        <authorList>
            <person name="Zhang L."/>
            <person name="Zhang C."/>
            <person name="Wu P."/>
            <person name="Chen Y."/>
            <person name="Li M."/>
            <person name="Jiang H."/>
            <person name="Wu G."/>
        </authorList>
    </citation>
    <scope>NUCLEOTIDE SEQUENCE [LARGE SCALE GENOMIC DNA]</scope>
    <source>
        <strain evidence="8">cv. GZQX0401</strain>
        <tissue evidence="7">Young leaves</tissue>
    </source>
</reference>
<protein>
    <submittedName>
        <fullName evidence="6">GRAS38 protein</fullName>
    </submittedName>
</protein>
<sequence>MSRVQRLSTGQVMRIARERFIRISSKQQIDLSTLQHFFDAAKFDLCCEETKDVELAILLLAAAHKLHNKQFAEAGKFLNLCDFLSSITGNSVQRIVHYFTKALRERLARETGTVTTIESENKEGKLIHPQQTTACLIPSLIATYLQLPYTVTQFAGIQTVLEHLESARKVHFIDLAIKTGGHCTILMQALANQNKCPIELLKITAVGKTTSKLQMEEVGERLACFAKTLNLPFTFKTAIVYNIKDLKEEMFDLSHGEVVAIYSRTILRNIITQTDCLECLMRVLRKTHPCIFVVHEIEANHNSLVFIDRFLEALLHYYSAHFDCLDVCLERCDPNRIVWETCLAQEIQDIVAVEDDARIFRDMKIDEWRAYFTRLKMVETEISVSSLSQAQMALKNFASGKSCTLDRNDKSIITRWKGTPLLSLSAWKFHQQDQSKKSCAKKSKTSNCGMLS</sequence>
<dbReference type="GO" id="GO:0005634">
    <property type="term" value="C:nucleus"/>
    <property type="evidence" value="ECO:0007669"/>
    <property type="project" value="UniProtKB-SubCell"/>
</dbReference>
<accession>A0A067K7V9</accession>
<evidence type="ECO:0000256" key="1">
    <source>
        <dbReference type="ARBA" id="ARBA00004123"/>
    </source>
</evidence>
<comment type="caution">
    <text evidence="5">Lacks conserved residue(s) required for the propagation of feature annotation.</text>
</comment>
<evidence type="ECO:0000256" key="4">
    <source>
        <dbReference type="ARBA" id="ARBA00023242"/>
    </source>
</evidence>
<dbReference type="Proteomes" id="UP000027138">
    <property type="component" value="Unassembled WGS sequence"/>
</dbReference>
<evidence type="ECO:0000256" key="5">
    <source>
        <dbReference type="PROSITE-ProRule" id="PRU01191"/>
    </source>
</evidence>
<dbReference type="EMBL" id="KM405287">
    <property type="protein sequence ID" value="AMR43780.1"/>
    <property type="molecule type" value="mRNA"/>
</dbReference>
<name>A0A067K7V9_JATCU</name>
<dbReference type="PROSITE" id="PS50985">
    <property type="entry name" value="GRAS"/>
    <property type="match status" value="1"/>
</dbReference>
<keyword evidence="8" id="KW-1185">Reference proteome</keyword>
<evidence type="ECO:0000313" key="8">
    <source>
        <dbReference type="Proteomes" id="UP000027138"/>
    </source>
</evidence>
<dbReference type="AlphaFoldDB" id="A0A067K7V9"/>
<dbReference type="OrthoDB" id="770224at2759"/>
<keyword evidence="2" id="KW-0805">Transcription regulation</keyword>
<feature type="region of interest" description="Leucine repeat II (LRII)" evidence="5">
    <location>
        <begin position="217"/>
        <end position="249"/>
    </location>
</feature>
<feature type="region of interest" description="SAW" evidence="5">
    <location>
        <begin position="352"/>
        <end position="428"/>
    </location>
</feature>
<proteinExistence type="evidence at transcript level"/>
<dbReference type="PANTHER" id="PTHR31636">
    <property type="entry name" value="OSJNBA0084A10.13 PROTEIN-RELATED"/>
    <property type="match status" value="1"/>
</dbReference>